<sequence length="161" mass="17920">MRAASGHALDGVGIRLTRLMMVTALALVAMTVVTTDVAHANSTRILRDANTGRCLDDRPNQALQSRSCDGSGYQLWIAHTWSTGVDEFSSYITGLCVDDSITYNLRAYSCNGQSYQRWRVIWHGAWAELKNLNTGRCLDDSRAHGLRAIACNGTNYQRWHL</sequence>
<evidence type="ECO:0000313" key="3">
    <source>
        <dbReference type="Proteomes" id="UP000612808"/>
    </source>
</evidence>
<name>A0A8J3JBH8_9ACTN</name>
<dbReference type="Gene3D" id="2.80.10.50">
    <property type="match status" value="1"/>
</dbReference>
<dbReference type="CDD" id="cd23415">
    <property type="entry name" value="beta-trefoil_Ricin_AH"/>
    <property type="match status" value="1"/>
</dbReference>
<dbReference type="SUPFAM" id="SSF50370">
    <property type="entry name" value="Ricin B-like lectins"/>
    <property type="match status" value="1"/>
</dbReference>
<proteinExistence type="predicted"/>
<evidence type="ECO:0000313" key="2">
    <source>
        <dbReference type="EMBL" id="GID15385.1"/>
    </source>
</evidence>
<accession>A0A8J3JBH8</accession>
<dbReference type="Pfam" id="PF00652">
    <property type="entry name" value="Ricin_B_lectin"/>
    <property type="match status" value="1"/>
</dbReference>
<gene>
    <name evidence="2" type="ORF">Aru02nite_62740</name>
</gene>
<organism evidence="2 3">
    <name type="scientific">Actinocatenispora rupis</name>
    <dbReference type="NCBI Taxonomy" id="519421"/>
    <lineage>
        <taxon>Bacteria</taxon>
        <taxon>Bacillati</taxon>
        <taxon>Actinomycetota</taxon>
        <taxon>Actinomycetes</taxon>
        <taxon>Micromonosporales</taxon>
        <taxon>Micromonosporaceae</taxon>
        <taxon>Actinocatenispora</taxon>
    </lineage>
</organism>
<dbReference type="EMBL" id="BOMB01000041">
    <property type="protein sequence ID" value="GID15385.1"/>
    <property type="molecule type" value="Genomic_DNA"/>
</dbReference>
<comment type="caution">
    <text evidence="2">The sequence shown here is derived from an EMBL/GenBank/DDBJ whole genome shotgun (WGS) entry which is preliminary data.</text>
</comment>
<reference evidence="2" key="1">
    <citation type="submission" date="2021-01" db="EMBL/GenBank/DDBJ databases">
        <title>Whole genome shotgun sequence of Actinocatenispora rupis NBRC 107355.</title>
        <authorList>
            <person name="Komaki H."/>
            <person name="Tamura T."/>
        </authorList>
    </citation>
    <scope>NUCLEOTIDE SEQUENCE</scope>
    <source>
        <strain evidence="2">NBRC 107355</strain>
    </source>
</reference>
<evidence type="ECO:0000259" key="1">
    <source>
        <dbReference type="Pfam" id="PF00652"/>
    </source>
</evidence>
<keyword evidence="3" id="KW-1185">Reference proteome</keyword>
<dbReference type="AlphaFoldDB" id="A0A8J3JBH8"/>
<dbReference type="RefSeq" id="WP_203663662.1">
    <property type="nucleotide sequence ID" value="NZ_BAAAZM010000021.1"/>
</dbReference>
<dbReference type="InterPro" id="IPR035992">
    <property type="entry name" value="Ricin_B-like_lectins"/>
</dbReference>
<dbReference type="Proteomes" id="UP000612808">
    <property type="component" value="Unassembled WGS sequence"/>
</dbReference>
<feature type="domain" description="Ricin B lectin" evidence="1">
    <location>
        <begin position="46"/>
        <end position="159"/>
    </location>
</feature>
<dbReference type="InterPro" id="IPR000772">
    <property type="entry name" value="Ricin_B_lectin"/>
</dbReference>
<protein>
    <recommendedName>
        <fullName evidence="1">Ricin B lectin domain-containing protein</fullName>
    </recommendedName>
</protein>
<dbReference type="PROSITE" id="PS50231">
    <property type="entry name" value="RICIN_B_LECTIN"/>
    <property type="match status" value="1"/>
</dbReference>